<dbReference type="PANTHER" id="PTHR47723:SF19">
    <property type="entry name" value="POLYNUCLEOTIDYL TRANSFERASE, RIBONUCLEASE H-LIKE SUPERFAMILY PROTEIN"/>
    <property type="match status" value="1"/>
</dbReference>
<evidence type="ECO:0000313" key="2">
    <source>
        <dbReference type="EMBL" id="KAI5356240.1"/>
    </source>
</evidence>
<dbReference type="InterPro" id="IPR044730">
    <property type="entry name" value="RNase_H-like_dom_plant"/>
</dbReference>
<dbReference type="SUPFAM" id="SSF53098">
    <property type="entry name" value="Ribonuclease H-like"/>
    <property type="match status" value="1"/>
</dbReference>
<protein>
    <recommendedName>
        <fullName evidence="1">RNase H type-1 domain-containing protein</fullName>
    </recommendedName>
</protein>
<dbReference type="GO" id="GO:0004523">
    <property type="term" value="F:RNA-DNA hybrid ribonuclease activity"/>
    <property type="evidence" value="ECO:0007669"/>
    <property type="project" value="InterPro"/>
</dbReference>
<dbReference type="AlphaFoldDB" id="A0AAD5F7U7"/>
<feature type="domain" description="RNase H type-1" evidence="1">
    <location>
        <begin position="55"/>
        <end position="111"/>
    </location>
</feature>
<proteinExistence type="predicted"/>
<gene>
    <name evidence="2" type="ORF">L3X38_009135</name>
</gene>
<accession>A0AAD5F7U7</accession>
<reference evidence="2 3" key="1">
    <citation type="journal article" date="2022" name="G3 (Bethesda)">
        <title>Whole-genome sequence and methylome profiling of the almond [Prunus dulcis (Mill.) D.A. Webb] cultivar 'Nonpareil'.</title>
        <authorList>
            <person name="D'Amico-Willman K.M."/>
            <person name="Ouma W.Z."/>
            <person name="Meulia T."/>
            <person name="Sideli G.M."/>
            <person name="Gradziel T.M."/>
            <person name="Fresnedo-Ramirez J."/>
        </authorList>
    </citation>
    <scope>NUCLEOTIDE SEQUENCE [LARGE SCALE GENOMIC DNA]</scope>
    <source>
        <strain evidence="2">Clone GOH B32 T37-40</strain>
    </source>
</reference>
<keyword evidence="3" id="KW-1185">Reference proteome</keyword>
<name>A0AAD5F7U7_PRUDU</name>
<evidence type="ECO:0000313" key="3">
    <source>
        <dbReference type="Proteomes" id="UP001054821"/>
    </source>
</evidence>
<dbReference type="Pfam" id="PF13456">
    <property type="entry name" value="RVT_3"/>
    <property type="match status" value="1"/>
</dbReference>
<dbReference type="PANTHER" id="PTHR47723">
    <property type="entry name" value="OS05G0353850 PROTEIN"/>
    <property type="match status" value="1"/>
</dbReference>
<organism evidence="2 3">
    <name type="scientific">Prunus dulcis</name>
    <name type="common">Almond</name>
    <name type="synonym">Amygdalus dulcis</name>
    <dbReference type="NCBI Taxonomy" id="3755"/>
    <lineage>
        <taxon>Eukaryota</taxon>
        <taxon>Viridiplantae</taxon>
        <taxon>Streptophyta</taxon>
        <taxon>Embryophyta</taxon>
        <taxon>Tracheophyta</taxon>
        <taxon>Spermatophyta</taxon>
        <taxon>Magnoliopsida</taxon>
        <taxon>eudicotyledons</taxon>
        <taxon>Gunneridae</taxon>
        <taxon>Pentapetalae</taxon>
        <taxon>rosids</taxon>
        <taxon>fabids</taxon>
        <taxon>Rosales</taxon>
        <taxon>Rosaceae</taxon>
        <taxon>Amygdaloideae</taxon>
        <taxon>Amygdaleae</taxon>
        <taxon>Prunus</taxon>
    </lineage>
</organism>
<dbReference type="InterPro" id="IPR053151">
    <property type="entry name" value="RNase_H-like"/>
</dbReference>
<dbReference type="InterPro" id="IPR002156">
    <property type="entry name" value="RNaseH_domain"/>
</dbReference>
<comment type="caution">
    <text evidence="2">The sequence shown here is derived from an EMBL/GenBank/DDBJ whole genome shotgun (WGS) entry which is preliminary data.</text>
</comment>
<evidence type="ECO:0000259" key="1">
    <source>
        <dbReference type="Pfam" id="PF13456"/>
    </source>
</evidence>
<dbReference type="GO" id="GO:0003676">
    <property type="term" value="F:nucleic acid binding"/>
    <property type="evidence" value="ECO:0007669"/>
    <property type="project" value="InterPro"/>
</dbReference>
<dbReference type="CDD" id="cd06222">
    <property type="entry name" value="RNase_H_like"/>
    <property type="match status" value="1"/>
</dbReference>
<dbReference type="EMBL" id="JAJFAZ020000001">
    <property type="protein sequence ID" value="KAI5356240.1"/>
    <property type="molecule type" value="Genomic_DNA"/>
</dbReference>
<dbReference type="Proteomes" id="UP001054821">
    <property type="component" value="Chromosome 1"/>
</dbReference>
<sequence length="148" mass="16034">MKPSEPLHLVYRPGACKINSDGSRNNATGFNGAGGLLRDATGAWIHGFTVNLGAKIECDSSVAVALLSSPTVPTHPFYNSCCKMKIREPWCCAIEHIYREQNVAADALATRSYNLGPGLHVYDEVPDFLEDIPAANAKGTVRPRSFIM</sequence>
<dbReference type="InterPro" id="IPR012337">
    <property type="entry name" value="RNaseH-like_sf"/>
</dbReference>